<sequence>MKSRFLFSHKLKPLGWILFLIGMVLGSILMLNEFDTPNWEVQVFPLIGEEGFLARNTAFKWSSNNIADELASLLIIFGGILVSFSKTKDEDEYISKIRMDSLIWATYVNYGVLILAVVFVFEMSFFSVLIYNMFTLLLFFMLRFHYVLYKTKKSISYEE</sequence>
<dbReference type="Proteomes" id="UP000298517">
    <property type="component" value="Unassembled WGS sequence"/>
</dbReference>
<dbReference type="AlphaFoldDB" id="A0A4Y8AR55"/>
<dbReference type="RefSeq" id="WP_134248560.1">
    <property type="nucleotide sequence ID" value="NZ_SNQI01000004.1"/>
</dbReference>
<feature type="transmembrane region" description="Helical" evidence="1">
    <location>
        <begin position="12"/>
        <end position="31"/>
    </location>
</feature>
<evidence type="ECO:0000313" key="2">
    <source>
        <dbReference type="EMBL" id="TEW72857.1"/>
    </source>
</evidence>
<feature type="transmembrane region" description="Helical" evidence="1">
    <location>
        <begin position="104"/>
        <end position="123"/>
    </location>
</feature>
<keyword evidence="1" id="KW-0812">Transmembrane</keyword>
<evidence type="ECO:0000256" key="1">
    <source>
        <dbReference type="SAM" id="Phobius"/>
    </source>
</evidence>
<keyword evidence="3" id="KW-1185">Reference proteome</keyword>
<evidence type="ECO:0000313" key="3">
    <source>
        <dbReference type="Proteomes" id="UP000298517"/>
    </source>
</evidence>
<feature type="transmembrane region" description="Helical" evidence="1">
    <location>
        <begin position="129"/>
        <end position="149"/>
    </location>
</feature>
<keyword evidence="1" id="KW-0472">Membrane</keyword>
<dbReference type="EMBL" id="SNQI01000004">
    <property type="protein sequence ID" value="TEW72857.1"/>
    <property type="molecule type" value="Genomic_DNA"/>
</dbReference>
<name>A0A4Y8AR55_9FLAO</name>
<gene>
    <name evidence="2" type="ORF">E2488_11715</name>
</gene>
<reference evidence="2 3" key="1">
    <citation type="journal article" date="2011" name="J. Microbiol.">
        <title>Gramella jeungdoensis sp. nov., isolated from a solar saltern in Korea.</title>
        <authorList>
            <person name="Joung Y."/>
            <person name="Kim H."/>
            <person name="Jang T."/>
            <person name="Ahn T.S."/>
            <person name="Joh K."/>
        </authorList>
    </citation>
    <scope>NUCLEOTIDE SEQUENCE [LARGE SCALE GENOMIC DNA]</scope>
    <source>
        <strain evidence="2 3">KCTC 23123</strain>
    </source>
</reference>
<accession>A0A4Y8AR55</accession>
<feature type="transmembrane region" description="Helical" evidence="1">
    <location>
        <begin position="66"/>
        <end position="84"/>
    </location>
</feature>
<organism evidence="2 3">
    <name type="scientific">Gramella jeungdoensis</name>
    <dbReference type="NCBI Taxonomy" id="708091"/>
    <lineage>
        <taxon>Bacteria</taxon>
        <taxon>Pseudomonadati</taxon>
        <taxon>Bacteroidota</taxon>
        <taxon>Flavobacteriia</taxon>
        <taxon>Flavobacteriales</taxon>
        <taxon>Flavobacteriaceae</taxon>
        <taxon>Christiangramia</taxon>
    </lineage>
</organism>
<comment type="caution">
    <text evidence="2">The sequence shown here is derived from an EMBL/GenBank/DDBJ whole genome shotgun (WGS) entry which is preliminary data.</text>
</comment>
<proteinExistence type="predicted"/>
<protein>
    <submittedName>
        <fullName evidence="2">Uncharacterized protein</fullName>
    </submittedName>
</protein>
<dbReference type="OrthoDB" id="894278at2"/>
<keyword evidence="1" id="KW-1133">Transmembrane helix</keyword>